<evidence type="ECO:0000256" key="3">
    <source>
        <dbReference type="ARBA" id="ARBA00022679"/>
    </source>
</evidence>
<dbReference type="KEGG" id="vg:1449633"/>
<comment type="similarity">
    <text evidence="1">Belongs to the totiviridae RNA-directed RNA polymerase family.</text>
</comment>
<comment type="catalytic activity">
    <reaction evidence="7 8">
        <text>RNA(n) + a ribonucleoside 5'-triphosphate = RNA(n+1) + diphosphate</text>
        <dbReference type="Rhea" id="RHEA:21248"/>
        <dbReference type="Rhea" id="RHEA-COMP:14527"/>
        <dbReference type="Rhea" id="RHEA-COMP:17342"/>
        <dbReference type="ChEBI" id="CHEBI:33019"/>
        <dbReference type="ChEBI" id="CHEBI:61557"/>
        <dbReference type="ChEBI" id="CHEBI:140395"/>
        <dbReference type="EC" id="2.7.7.48"/>
    </reaction>
</comment>
<evidence type="ECO:0000313" key="10">
    <source>
        <dbReference type="Proteomes" id="UP000201763"/>
    </source>
</evidence>
<organism evidence="9 10">
    <name type="scientific">Sphaeropsis sapinea RNA virus 1</name>
    <dbReference type="NCBI Taxonomy" id="73497"/>
    <lineage>
        <taxon>Viruses</taxon>
        <taxon>Riboviria</taxon>
        <taxon>Orthornavirae</taxon>
        <taxon>Duplornaviricota</taxon>
        <taxon>Chrymotiviricetes</taxon>
        <taxon>Ghabrivirales</taxon>
        <taxon>Alphatotivirineae</taxon>
        <taxon>Pseudototiviridae</taxon>
        <taxon>Victorivirus</taxon>
        <taxon>Victorivirus sani</taxon>
    </lineage>
</organism>
<protein>
    <recommendedName>
        <fullName evidence="8">RNA-directed RNA polymerase</fullName>
        <ecNumber evidence="8">2.7.7.48</ecNumber>
    </recommendedName>
</protein>
<evidence type="ECO:0000256" key="6">
    <source>
        <dbReference type="ARBA" id="ARBA00022953"/>
    </source>
</evidence>
<dbReference type="InterPro" id="IPR043502">
    <property type="entry name" value="DNA/RNA_pol_sf"/>
</dbReference>
<dbReference type="SUPFAM" id="SSF56672">
    <property type="entry name" value="DNA/RNA polymerases"/>
    <property type="match status" value="1"/>
</dbReference>
<reference evidence="9 10" key="1">
    <citation type="journal article" date="1998" name="Virology">
        <title>Coinfection of a fungal pathogen by two distinct double-stranded RNA viruses.</title>
        <authorList>
            <person name="Preisig O."/>
            <person name="Wingfield B.D."/>
            <person name="Wingfield M.J."/>
        </authorList>
    </citation>
    <scope>NUCLEOTIDE SEQUENCE [LARGE SCALE GENOMIC DNA]</scope>
</reference>
<dbReference type="GeneID" id="1449633"/>
<dbReference type="EC" id="2.7.7.48" evidence="8"/>
<evidence type="ECO:0000256" key="1">
    <source>
        <dbReference type="ARBA" id="ARBA00010455"/>
    </source>
</evidence>
<accession>Q9YXE6</accession>
<keyword evidence="6 8" id="KW-0693">Viral RNA replication</keyword>
<evidence type="ECO:0000256" key="7">
    <source>
        <dbReference type="ARBA" id="ARBA00048744"/>
    </source>
</evidence>
<dbReference type="EMBL" id="AF038665">
    <property type="protein sequence ID" value="AAD11601.1"/>
    <property type="molecule type" value="Genomic_RNA"/>
</dbReference>
<keyword evidence="10" id="KW-1185">Reference proteome</keyword>
<evidence type="ECO:0000256" key="2">
    <source>
        <dbReference type="ARBA" id="ARBA00022484"/>
    </source>
</evidence>
<keyword evidence="4 8" id="KW-0548">Nucleotidyltransferase</keyword>
<proteinExistence type="inferred from homology"/>
<dbReference type="GO" id="GO:0006351">
    <property type="term" value="P:DNA-templated transcription"/>
    <property type="evidence" value="ECO:0007669"/>
    <property type="project" value="InterPro"/>
</dbReference>
<dbReference type="GO" id="GO:0003968">
    <property type="term" value="F:RNA-directed RNA polymerase activity"/>
    <property type="evidence" value="ECO:0007669"/>
    <property type="project" value="UniProtKB-KW"/>
</dbReference>
<dbReference type="GO" id="GO:0003723">
    <property type="term" value="F:RNA binding"/>
    <property type="evidence" value="ECO:0007669"/>
    <property type="project" value="InterPro"/>
</dbReference>
<dbReference type="OrthoDB" id="9167at10239"/>
<dbReference type="InterPro" id="IPR043128">
    <property type="entry name" value="Rev_trsase/Diguanyl_cyclase"/>
</dbReference>
<dbReference type="Pfam" id="PF02123">
    <property type="entry name" value="RdRP_4"/>
    <property type="match status" value="1"/>
</dbReference>
<dbReference type="RefSeq" id="NP_047558.1">
    <property type="nucleotide sequence ID" value="NC_001963.1"/>
</dbReference>
<evidence type="ECO:0000256" key="8">
    <source>
        <dbReference type="RuleBase" id="RU364050"/>
    </source>
</evidence>
<dbReference type="InterPro" id="IPR001795">
    <property type="entry name" value="RNA-dir_pol_luteovirus"/>
</dbReference>
<name>Q9YXE6_9VIRU</name>
<dbReference type="Gene3D" id="3.30.70.270">
    <property type="match status" value="1"/>
</dbReference>
<evidence type="ECO:0000313" key="9">
    <source>
        <dbReference type="EMBL" id="AAD11601.1"/>
    </source>
</evidence>
<evidence type="ECO:0000256" key="5">
    <source>
        <dbReference type="ARBA" id="ARBA00022741"/>
    </source>
</evidence>
<keyword evidence="3 8" id="KW-0808">Transferase</keyword>
<dbReference type="GO" id="GO:0000166">
    <property type="term" value="F:nucleotide binding"/>
    <property type="evidence" value="ECO:0007669"/>
    <property type="project" value="UniProtKB-KW"/>
</dbReference>
<keyword evidence="5 8" id="KW-0547">Nucleotide-binding</keyword>
<keyword evidence="2 8" id="KW-0696">RNA-directed RNA polymerase</keyword>
<sequence length="838" mass="92155">MNKFIDRAEQFGPVGDYLLSVVERFPTVHSYGELSFVDALTRLRAMSNNLHANDALLPAAVSLLCLPFPLQVEMSRADVYALLVKGTSLPFNFVRSTAHLHPLPDDVGRPGSTRYSGRFFARLLNDHSFRRSCFPTKKMLPAEVKPNLALAPLIRSFSTCAGPTLAGHFLRHLAGHVTEDVAMAAMVYAHGLVACYGQKGYDIAAWLVLRPAAAKGISTAIKALGANAHDFGAVLCEAQTLLGRAVSTIDLAHEAEYRCDPDLVAKQVIEPGEELRSHIRAVLAMELAGRDLSLPDLDSWWSSRWLWCVNGSQNDASSRLLGIDTARFREFHTREYRRMASEALTHEPITSWDGYTNISASPKLEHGKTRAIFACDTRSYFAFEWLLGATQKAWRNHRVLLDPGGGGHLGISRRVRSFMKHGGVNLMLDFDDFNSHHSLNSQRMLFGELCDRANAPGWYRKVLSDSWGKMHVNIAGHMRPWLGTLPSGHRGTTIVNSVLNAAYIRMALGGPAFDKLTSLHTGDDVYIRADTLTSCEWILDRVRSVGCRINPAKQSVGFGTGEFLRMAITQRETRGYLARSVASFVSGNWTNQNPLDPADALRTAIVSTRALINRSGRQDYARLVGPALRLSHPLGTRNIIRLLSGDVALDDGPVYNTDGRIVHFRVEGQIEDALPVSERWPHNATDAYLLSHVSEVERAALAATGTDAAALMLASSFSKGHSSLGSARRQVVRVAKRETTRAHGFADASDLLHRDRDKVGVLKAYPLVNLVKNRLRKETISELLILAGHTPGADPYRQAFGEHPESKNIIGSLSHSDASALGKATRSGNIYTLTPVFV</sequence>
<evidence type="ECO:0000256" key="4">
    <source>
        <dbReference type="ARBA" id="ARBA00022695"/>
    </source>
</evidence>
<dbReference type="Proteomes" id="UP000201763">
    <property type="component" value="Segment"/>
</dbReference>